<dbReference type="Proteomes" id="UP000328092">
    <property type="component" value="Unassembled WGS sequence"/>
</dbReference>
<feature type="signal peptide" evidence="1">
    <location>
        <begin position="1"/>
        <end position="26"/>
    </location>
</feature>
<evidence type="ECO:0008006" key="4">
    <source>
        <dbReference type="Google" id="ProtNLM"/>
    </source>
</evidence>
<evidence type="ECO:0000313" key="2">
    <source>
        <dbReference type="EMBL" id="VIO79505.1"/>
    </source>
</evidence>
<gene>
    <name evidence="2" type="ORF">CI1B_78380</name>
</gene>
<dbReference type="EMBL" id="CAADFC020000033">
    <property type="protein sequence ID" value="VIO79505.1"/>
    <property type="molecule type" value="Genomic_DNA"/>
</dbReference>
<dbReference type="AlphaFoldDB" id="A0A508TXW1"/>
<proteinExistence type="predicted"/>
<evidence type="ECO:0000313" key="3">
    <source>
        <dbReference type="Proteomes" id="UP000328092"/>
    </source>
</evidence>
<organism evidence="2 3">
    <name type="scientific">Bradyrhizobium ivorense</name>
    <dbReference type="NCBI Taxonomy" id="2511166"/>
    <lineage>
        <taxon>Bacteria</taxon>
        <taxon>Pseudomonadati</taxon>
        <taxon>Pseudomonadota</taxon>
        <taxon>Alphaproteobacteria</taxon>
        <taxon>Hyphomicrobiales</taxon>
        <taxon>Nitrobacteraceae</taxon>
        <taxon>Bradyrhizobium</taxon>
    </lineage>
</organism>
<evidence type="ECO:0000256" key="1">
    <source>
        <dbReference type="SAM" id="SignalP"/>
    </source>
</evidence>
<feature type="chain" id="PRO_5021396194" description="DUF1134 domain-containing protein" evidence="1">
    <location>
        <begin position="27"/>
        <end position="143"/>
    </location>
</feature>
<protein>
    <recommendedName>
        <fullName evidence="4">DUF1134 domain-containing protein</fullName>
    </recommendedName>
</protein>
<reference evidence="2" key="1">
    <citation type="submission" date="2019-02" db="EMBL/GenBank/DDBJ databases">
        <authorList>
            <person name="Pothier F.J."/>
        </authorList>
    </citation>
    <scope>NUCLEOTIDE SEQUENCE</scope>
    <source>
        <strain evidence="2">CI-1B</strain>
    </source>
</reference>
<accession>A0A508TXW1</accession>
<sequence>MRCMIRSVLLALVAIVLAASPCAAQATGHVQVKFVKAALVVGGGGGSGTLSYRGRHYRFSVSGFSLGISAGASVTWLEGTAAGIREVNDFAGSYTLVGGGGAWAAGVGGVSMRNEHGVLLTLKGPKAGLEFAANLGGLTISLR</sequence>
<comment type="caution">
    <text evidence="2">The sequence shown here is derived from an EMBL/GenBank/DDBJ whole genome shotgun (WGS) entry which is preliminary data.</text>
</comment>
<keyword evidence="3" id="KW-1185">Reference proteome</keyword>
<keyword evidence="1" id="KW-0732">Signal</keyword>
<name>A0A508TXW1_9BRAD</name>